<comment type="cofactor">
    <cofactor evidence="1">
        <name>[4Fe-4S] cluster</name>
        <dbReference type="ChEBI" id="CHEBI:49883"/>
    </cofactor>
</comment>
<dbReference type="GO" id="GO:0046872">
    <property type="term" value="F:metal ion binding"/>
    <property type="evidence" value="ECO:0007669"/>
    <property type="project" value="UniProtKB-KW"/>
</dbReference>
<dbReference type="GO" id="GO:0005829">
    <property type="term" value="C:cytosol"/>
    <property type="evidence" value="ECO:0007669"/>
    <property type="project" value="TreeGrafter"/>
</dbReference>
<sequence>MALTPRPAVNGVAGTRRRTPIYLVNCFNDFRPPLALGLIAANLRQNHPHLLEAFDLSPGYIGSRGGLFAQQQRHGPGLVLFSDYVWNLDDHLELSRELKTLDPANLTIHGGPSVPRHPQACEEFLRQHRYVDIACQGEGEATVPELLERMLDGGDTGAVPGVAQLVGDTFVQARPRPRSEKLDLYPSPYLTGEFDDLVSSHAPVITLETNRGCPYGCTFCDWGQATLQKIHCFSMERVTAELTWAARNRIAVVGLADANFGILPRDLEIARLVASLKQQWGYPLQFQMNNAKNATSRVSEIVRIAREAGLVSQGVLSIQTRDEEVLSAVKRKNIKPAQYDALLAEFRADNLPVHTEIMMALPGSTYDTFARDLQWACDKNLTAHVAWTGVLPNTPMAEPEYIARYRIRMAGQSRLAQPAVLQTLGIRPFPPNLVVSSTTFTEDEFLEMAKLSAVFHLFQGESILKHVMLYLRHEHGLTHVAFLEALRDADLAAFPLLRRLRDWKVSRDGATDPLAEFVLGNGWPAFYDEVEQYIAWRHGIRAEGALCTVYQVQRFVMAWSGRPVPATLEVAHDFGQYVMRVHEGDTACRLSELGPATLTVYDPGGQCAATRGPLLYEPHCGALELSSSLVPSRVGPLAPRPGDAAPSLRASP</sequence>
<keyword evidence="9" id="KW-1185">Reference proteome</keyword>
<evidence type="ECO:0000256" key="3">
    <source>
        <dbReference type="ARBA" id="ARBA00022723"/>
    </source>
</evidence>
<dbReference type="InterPro" id="IPR006638">
    <property type="entry name" value="Elp3/MiaA/NifB-like_rSAM"/>
</dbReference>
<dbReference type="AlphaFoldDB" id="A0A3A8JUB7"/>
<gene>
    <name evidence="8" type="ORF">D7X32_26440</name>
</gene>
<evidence type="ECO:0000259" key="7">
    <source>
        <dbReference type="PROSITE" id="PS51918"/>
    </source>
</evidence>
<dbReference type="GO" id="GO:0003824">
    <property type="term" value="F:catalytic activity"/>
    <property type="evidence" value="ECO:0007669"/>
    <property type="project" value="InterPro"/>
</dbReference>
<dbReference type="PANTHER" id="PTHR43409">
    <property type="entry name" value="ANAEROBIC MAGNESIUM-PROTOPORPHYRIN IX MONOMETHYL ESTER CYCLASE-RELATED"/>
    <property type="match status" value="1"/>
</dbReference>
<dbReference type="SFLD" id="SFLDS00029">
    <property type="entry name" value="Radical_SAM"/>
    <property type="match status" value="1"/>
</dbReference>
<dbReference type="GO" id="GO:0051539">
    <property type="term" value="F:4 iron, 4 sulfur cluster binding"/>
    <property type="evidence" value="ECO:0007669"/>
    <property type="project" value="UniProtKB-KW"/>
</dbReference>
<evidence type="ECO:0000256" key="5">
    <source>
        <dbReference type="ARBA" id="ARBA00023014"/>
    </source>
</evidence>
<dbReference type="InterPro" id="IPR058240">
    <property type="entry name" value="rSAM_sf"/>
</dbReference>
<dbReference type="CDD" id="cd02068">
    <property type="entry name" value="radical_SAM_B12_BD"/>
    <property type="match status" value="1"/>
</dbReference>
<feature type="domain" description="Radical SAM core" evidence="7">
    <location>
        <begin position="199"/>
        <end position="427"/>
    </location>
</feature>
<comment type="caution">
    <text evidence="8">The sequence shown here is derived from an EMBL/GenBank/DDBJ whole genome shotgun (WGS) entry which is preliminary data.</text>
</comment>
<evidence type="ECO:0000259" key="6">
    <source>
        <dbReference type="PROSITE" id="PS51332"/>
    </source>
</evidence>
<dbReference type="Gene3D" id="3.40.50.280">
    <property type="entry name" value="Cobalamin-binding domain"/>
    <property type="match status" value="1"/>
</dbReference>
<dbReference type="InterPro" id="IPR007197">
    <property type="entry name" value="rSAM"/>
</dbReference>
<keyword evidence="3" id="KW-0479">Metal-binding</keyword>
<protein>
    <submittedName>
        <fullName evidence="8">Radical SAM protein</fullName>
    </submittedName>
</protein>
<dbReference type="InterPro" id="IPR051198">
    <property type="entry name" value="BchE-like"/>
</dbReference>
<dbReference type="SFLD" id="SFLDG01123">
    <property type="entry name" value="methyltransferase_(Class_B)"/>
    <property type="match status" value="1"/>
</dbReference>
<feature type="domain" description="B12-binding" evidence="6">
    <location>
        <begin position="18"/>
        <end position="157"/>
    </location>
</feature>
<dbReference type="InterPro" id="IPR034466">
    <property type="entry name" value="Methyltransferase_Class_B"/>
</dbReference>
<dbReference type="Gene3D" id="3.80.30.20">
    <property type="entry name" value="tm_1862 like domain"/>
    <property type="match status" value="1"/>
</dbReference>
<keyword evidence="2" id="KW-0949">S-adenosyl-L-methionine</keyword>
<evidence type="ECO:0000313" key="8">
    <source>
        <dbReference type="EMBL" id="RKG99467.1"/>
    </source>
</evidence>
<dbReference type="InterPro" id="IPR023404">
    <property type="entry name" value="rSAM_horseshoe"/>
</dbReference>
<keyword evidence="5" id="KW-0411">Iron-sulfur</keyword>
<proteinExistence type="predicted"/>
<dbReference type="OrthoDB" id="9762608at2"/>
<evidence type="ECO:0000256" key="4">
    <source>
        <dbReference type="ARBA" id="ARBA00023004"/>
    </source>
</evidence>
<dbReference type="SFLD" id="SFLDG01082">
    <property type="entry name" value="B12-binding_domain_containing"/>
    <property type="match status" value="1"/>
</dbReference>
<dbReference type="Proteomes" id="UP000268313">
    <property type="component" value="Unassembled WGS sequence"/>
</dbReference>
<evidence type="ECO:0000256" key="1">
    <source>
        <dbReference type="ARBA" id="ARBA00001966"/>
    </source>
</evidence>
<evidence type="ECO:0000313" key="9">
    <source>
        <dbReference type="Proteomes" id="UP000268313"/>
    </source>
</evidence>
<dbReference type="PROSITE" id="PS51332">
    <property type="entry name" value="B12_BINDING"/>
    <property type="match status" value="1"/>
</dbReference>
<dbReference type="GO" id="GO:0031419">
    <property type="term" value="F:cobalamin binding"/>
    <property type="evidence" value="ECO:0007669"/>
    <property type="project" value="InterPro"/>
</dbReference>
<reference evidence="9" key="1">
    <citation type="submission" date="2018-09" db="EMBL/GenBank/DDBJ databases">
        <authorList>
            <person name="Livingstone P.G."/>
            <person name="Whitworth D.E."/>
        </authorList>
    </citation>
    <scope>NUCLEOTIDE SEQUENCE [LARGE SCALE GENOMIC DNA]</scope>
    <source>
        <strain evidence="9">CA043D</strain>
    </source>
</reference>
<dbReference type="PANTHER" id="PTHR43409:SF16">
    <property type="entry name" value="SLR0320 PROTEIN"/>
    <property type="match status" value="1"/>
</dbReference>
<dbReference type="InterPro" id="IPR006158">
    <property type="entry name" value="Cobalamin-bd"/>
</dbReference>
<evidence type="ECO:0000256" key="2">
    <source>
        <dbReference type="ARBA" id="ARBA00022691"/>
    </source>
</evidence>
<dbReference type="Pfam" id="PF04055">
    <property type="entry name" value="Radical_SAM"/>
    <property type="match status" value="1"/>
</dbReference>
<keyword evidence="4" id="KW-0408">Iron</keyword>
<accession>A0A3A8JUB7</accession>
<dbReference type="RefSeq" id="WP_120605342.1">
    <property type="nucleotide sequence ID" value="NZ_RAWE01000113.1"/>
</dbReference>
<dbReference type="EMBL" id="RAWE01000113">
    <property type="protein sequence ID" value="RKG99467.1"/>
    <property type="molecule type" value="Genomic_DNA"/>
</dbReference>
<name>A0A3A8JUB7_9BACT</name>
<organism evidence="8 9">
    <name type="scientific">Corallococcus carmarthensis</name>
    <dbReference type="NCBI Taxonomy" id="2316728"/>
    <lineage>
        <taxon>Bacteria</taxon>
        <taxon>Pseudomonadati</taxon>
        <taxon>Myxococcota</taxon>
        <taxon>Myxococcia</taxon>
        <taxon>Myxococcales</taxon>
        <taxon>Cystobacterineae</taxon>
        <taxon>Myxococcaceae</taxon>
        <taxon>Corallococcus</taxon>
    </lineage>
</organism>
<dbReference type="PROSITE" id="PS51918">
    <property type="entry name" value="RADICAL_SAM"/>
    <property type="match status" value="1"/>
</dbReference>
<dbReference type="SUPFAM" id="SSF102114">
    <property type="entry name" value="Radical SAM enzymes"/>
    <property type="match status" value="1"/>
</dbReference>
<dbReference type="SMART" id="SM00729">
    <property type="entry name" value="Elp3"/>
    <property type="match status" value="1"/>
</dbReference>